<feature type="transmembrane region" description="Helical" evidence="1">
    <location>
        <begin position="143"/>
        <end position="165"/>
    </location>
</feature>
<feature type="transmembrane region" description="Helical" evidence="1">
    <location>
        <begin position="21"/>
        <end position="41"/>
    </location>
</feature>
<dbReference type="CDD" id="cd01948">
    <property type="entry name" value="EAL"/>
    <property type="match status" value="1"/>
</dbReference>
<dbReference type="InterPro" id="IPR001633">
    <property type="entry name" value="EAL_dom"/>
</dbReference>
<evidence type="ECO:0000256" key="1">
    <source>
        <dbReference type="SAM" id="Phobius"/>
    </source>
</evidence>
<feature type="transmembrane region" description="Helical" evidence="1">
    <location>
        <begin position="210"/>
        <end position="229"/>
    </location>
</feature>
<evidence type="ECO:0000313" key="4">
    <source>
        <dbReference type="EMBL" id="ANP73411.1"/>
    </source>
</evidence>
<dbReference type="SMART" id="SM00267">
    <property type="entry name" value="GGDEF"/>
    <property type="match status" value="1"/>
</dbReference>
<gene>
    <name evidence="4" type="ORF">PA27867_2463</name>
</gene>
<feature type="domain" description="EAL" evidence="2">
    <location>
        <begin position="505"/>
        <end position="758"/>
    </location>
</feature>
<dbReference type="SMART" id="SM00052">
    <property type="entry name" value="EAL"/>
    <property type="match status" value="1"/>
</dbReference>
<name>A0A1B1BLM4_9MICO</name>
<sequence length="768" mass="81350">MGVKLASLTAGRHPALSRTDVVVLCGIALVLVANLVGLSLHGDGFNIIVDGWMALLSDWAAVVLVWLAVQRGTPRRADVVLAAAAVTALAVGDTAYRLLPAASAGDVVPTLSDGAYLTFYLLMLGVVAVLAHRSLRKQAWPVLLTSAVGALGASSVLAVLLSPALDGASGAPLSAPIVLSIAFPVLDLLLIAALAGIAATPVRVLGRSGLLLVAGLILFATADVVYAQRVQLDPVLIGTALNGAWAVGFALITVWVLVTARTRRRPDHTTVTSASDASAYAATAIAAPLVATAAGLVVLLVASQTEVSVLAVSLAGSALALAAIPLAFRHRLLHSLSRTDELTGLPNRRALAMDVATRLRAVDARPSALLVLDLDRFKEVNDSLGHEAGDRLIERISARLTGALQAGDLLARLGGDEFAVHLHHADRMRATAMARRLRAVTARPIVIDGLSLELGLSIGIALSPEHGSDLSGLLRKADMAMYSAKATRMGQRIYSEGDDSNDGARLRTLHELRIALTDDQLVLHYQPKVDLATDTVPGVEALVRWNHPTRGLLYPADFLDVAENGGLMRTLTRVVLELALDQAAVWQAQGRELTVAVNLSSRSLADYQLAGVVTRMLTARGLPGSALMLEVTEEFLLVDRDRARNILMRLRSAGVLIAVDDFGTGYSSLAYLRDLPIDELKLDQSFVIPMLDDDRASALVASSIHLGHSLGMRIVAEGVETAEVLDQLAHFDCDMAQGYFVSRPVAANQLERWLDDRAVLPIDVPAGR</sequence>
<keyword evidence="1" id="KW-0812">Transmembrane</keyword>
<dbReference type="InterPro" id="IPR052155">
    <property type="entry name" value="Biofilm_reg_signaling"/>
</dbReference>
<feature type="transmembrane region" description="Helical" evidence="1">
    <location>
        <begin position="279"/>
        <end position="301"/>
    </location>
</feature>
<organism evidence="4 5">
    <name type="scientific">Cryobacterium arcticum</name>
    <dbReference type="NCBI Taxonomy" id="670052"/>
    <lineage>
        <taxon>Bacteria</taxon>
        <taxon>Bacillati</taxon>
        <taxon>Actinomycetota</taxon>
        <taxon>Actinomycetes</taxon>
        <taxon>Micrococcales</taxon>
        <taxon>Microbacteriaceae</taxon>
        <taxon>Cryobacterium</taxon>
    </lineage>
</organism>
<dbReference type="PANTHER" id="PTHR44757:SF2">
    <property type="entry name" value="BIOFILM ARCHITECTURE MAINTENANCE PROTEIN MBAA"/>
    <property type="match status" value="1"/>
</dbReference>
<keyword evidence="1" id="KW-1133">Transmembrane helix</keyword>
<dbReference type="SUPFAM" id="SSF55073">
    <property type="entry name" value="Nucleotide cyclase"/>
    <property type="match status" value="1"/>
</dbReference>
<dbReference type="Pfam" id="PF00990">
    <property type="entry name" value="GGDEF"/>
    <property type="match status" value="1"/>
</dbReference>
<feature type="transmembrane region" description="Helical" evidence="1">
    <location>
        <begin position="79"/>
        <end position="99"/>
    </location>
</feature>
<feature type="domain" description="GGDEF" evidence="3">
    <location>
        <begin position="365"/>
        <end position="499"/>
    </location>
</feature>
<dbReference type="NCBIfam" id="TIGR00254">
    <property type="entry name" value="GGDEF"/>
    <property type="match status" value="1"/>
</dbReference>
<proteinExistence type="predicted"/>
<evidence type="ECO:0000259" key="2">
    <source>
        <dbReference type="PROSITE" id="PS50883"/>
    </source>
</evidence>
<dbReference type="InterPro" id="IPR043128">
    <property type="entry name" value="Rev_trsase/Diguanyl_cyclase"/>
</dbReference>
<dbReference type="Gene3D" id="3.30.70.270">
    <property type="match status" value="1"/>
</dbReference>
<feature type="transmembrane region" description="Helical" evidence="1">
    <location>
        <begin position="47"/>
        <end position="67"/>
    </location>
</feature>
<evidence type="ECO:0000259" key="3">
    <source>
        <dbReference type="PROSITE" id="PS50887"/>
    </source>
</evidence>
<feature type="transmembrane region" description="Helical" evidence="1">
    <location>
        <begin position="307"/>
        <end position="328"/>
    </location>
</feature>
<feature type="transmembrane region" description="Helical" evidence="1">
    <location>
        <begin position="235"/>
        <end position="258"/>
    </location>
</feature>
<accession>A0A1B1BLM4</accession>
<dbReference type="Pfam" id="PF00563">
    <property type="entry name" value="EAL"/>
    <property type="match status" value="1"/>
</dbReference>
<dbReference type="EMBL" id="CP016282">
    <property type="protein sequence ID" value="ANP73411.1"/>
    <property type="molecule type" value="Genomic_DNA"/>
</dbReference>
<dbReference type="Proteomes" id="UP000092582">
    <property type="component" value="Chromosome 1"/>
</dbReference>
<dbReference type="STRING" id="670052.PA27867_2463"/>
<feature type="transmembrane region" description="Helical" evidence="1">
    <location>
        <begin position="114"/>
        <end position="131"/>
    </location>
</feature>
<protein>
    <submittedName>
        <fullName evidence="4">Putative signaling protein</fullName>
    </submittedName>
</protein>
<keyword evidence="1" id="KW-0472">Membrane</keyword>
<keyword evidence="5" id="KW-1185">Reference proteome</keyword>
<dbReference type="PANTHER" id="PTHR44757">
    <property type="entry name" value="DIGUANYLATE CYCLASE DGCP"/>
    <property type="match status" value="1"/>
</dbReference>
<dbReference type="SUPFAM" id="SSF141868">
    <property type="entry name" value="EAL domain-like"/>
    <property type="match status" value="1"/>
</dbReference>
<dbReference type="InterPro" id="IPR029787">
    <property type="entry name" value="Nucleotide_cyclase"/>
</dbReference>
<dbReference type="AlphaFoldDB" id="A0A1B1BLM4"/>
<dbReference type="CDD" id="cd01949">
    <property type="entry name" value="GGDEF"/>
    <property type="match status" value="1"/>
</dbReference>
<evidence type="ECO:0000313" key="5">
    <source>
        <dbReference type="Proteomes" id="UP000092582"/>
    </source>
</evidence>
<dbReference type="PROSITE" id="PS50887">
    <property type="entry name" value="GGDEF"/>
    <property type="match status" value="1"/>
</dbReference>
<dbReference type="InterPro" id="IPR000160">
    <property type="entry name" value="GGDEF_dom"/>
</dbReference>
<dbReference type="InterPro" id="IPR035919">
    <property type="entry name" value="EAL_sf"/>
</dbReference>
<dbReference type="KEGG" id="cart:PA27867_2463"/>
<dbReference type="PROSITE" id="PS50883">
    <property type="entry name" value="EAL"/>
    <property type="match status" value="1"/>
</dbReference>
<reference evidence="4 5" key="1">
    <citation type="submission" date="2016-06" db="EMBL/GenBank/DDBJ databases">
        <title>Genome sequencing of Cryobacterium arcticum PAMC 27867.</title>
        <authorList>
            <person name="Lee J."/>
            <person name="Kim O.-S."/>
        </authorList>
    </citation>
    <scope>NUCLEOTIDE SEQUENCE [LARGE SCALE GENOMIC DNA]</scope>
    <source>
        <strain evidence="4 5">PAMC 27867</strain>
    </source>
</reference>
<feature type="transmembrane region" description="Helical" evidence="1">
    <location>
        <begin position="177"/>
        <end position="198"/>
    </location>
</feature>
<dbReference type="Gene3D" id="3.20.20.450">
    <property type="entry name" value="EAL domain"/>
    <property type="match status" value="1"/>
</dbReference>